<dbReference type="Pfam" id="PF13088">
    <property type="entry name" value="BNR_2"/>
    <property type="match status" value="1"/>
</dbReference>
<evidence type="ECO:0000256" key="3">
    <source>
        <dbReference type="ARBA" id="ARBA00012733"/>
    </source>
</evidence>
<comment type="similarity">
    <text evidence="2">Belongs to the glycosyl hydrolase 33 family.</text>
</comment>
<protein>
    <recommendedName>
        <fullName evidence="3">exo-alpha-sialidase</fullName>
        <ecNumber evidence="3">3.2.1.18</ecNumber>
    </recommendedName>
</protein>
<comment type="catalytic activity">
    <reaction evidence="1">
        <text>Hydrolysis of alpha-(2-&gt;3)-, alpha-(2-&gt;6)-, alpha-(2-&gt;8)- glycosidic linkages of terminal sialic acid residues in oligosaccharides, glycoproteins, glycolipids, colominic acid and synthetic substrates.</text>
        <dbReference type="EC" id="3.2.1.18"/>
    </reaction>
</comment>
<dbReference type="SUPFAM" id="SSF50939">
    <property type="entry name" value="Sialidases"/>
    <property type="match status" value="1"/>
</dbReference>
<dbReference type="InterPro" id="IPR036278">
    <property type="entry name" value="Sialidase_sf"/>
</dbReference>
<keyword evidence="5" id="KW-0326">Glycosidase</keyword>
<dbReference type="PANTHER" id="PTHR10628">
    <property type="entry name" value="SIALIDASE"/>
    <property type="match status" value="1"/>
</dbReference>
<keyword evidence="6" id="KW-1185">Reference proteome</keyword>
<keyword evidence="5" id="KW-0378">Hydrolase</keyword>
<evidence type="ECO:0000313" key="6">
    <source>
        <dbReference type="Proteomes" id="UP001172083"/>
    </source>
</evidence>
<comment type="caution">
    <text evidence="5">The sequence shown here is derived from an EMBL/GenBank/DDBJ whole genome shotgun (WGS) entry which is preliminary data.</text>
</comment>
<dbReference type="GO" id="GO:0016798">
    <property type="term" value="F:hydrolase activity, acting on glycosyl bonds"/>
    <property type="evidence" value="ECO:0007669"/>
    <property type="project" value="UniProtKB-KW"/>
</dbReference>
<gene>
    <name evidence="5" type="ORF">QQ020_27275</name>
</gene>
<dbReference type="Proteomes" id="UP001172083">
    <property type="component" value="Unassembled WGS sequence"/>
</dbReference>
<evidence type="ECO:0000256" key="1">
    <source>
        <dbReference type="ARBA" id="ARBA00000427"/>
    </source>
</evidence>
<dbReference type="PANTHER" id="PTHR10628:SF30">
    <property type="entry name" value="EXO-ALPHA-SIALIDASE"/>
    <property type="match status" value="1"/>
</dbReference>
<dbReference type="CDD" id="cd15482">
    <property type="entry name" value="Sialidase_non-viral"/>
    <property type="match status" value="1"/>
</dbReference>
<reference evidence="5" key="1">
    <citation type="submission" date="2023-06" db="EMBL/GenBank/DDBJ databases">
        <title>Genomic of Agaribacillus aureum.</title>
        <authorList>
            <person name="Wang G."/>
        </authorList>
    </citation>
    <scope>NUCLEOTIDE SEQUENCE</scope>
    <source>
        <strain evidence="5">BMA12</strain>
    </source>
</reference>
<sequence length="380" mass="42799">MYLRINLVKHVVIFQMMLFPICAFSQPHNAVATNEKIAFTNLFSADMKEGVSCYRIPALLTAKNGDLIAAIDERVPSCDDLRSNADINIVIRRSSDNGKTWSEIEPIVDYTPGESASDPSMILDKVTGEIFMFFNYMNLYGAKGEYYFKMVRSQDHGKTWSSPVDITSQISKKEWKKDFKFITSGKGIQTRSGKLLHTLVNLDRGLYIFGSDDHGKSWHLIDTPITPGDESKIIELSDGSWMINSRVNKSGLRYIHTSTDNGISWTSKPDSSLIDPGCNASLIYYATTTGRENTKRILFSNPKTSDTRENLSVQISYDEGKTWSDSKTIYTGKSAYSSMCILKNGSIGLLFEKDNYKKNVFTIISLNWLTNGKDSFKSQR</sequence>
<organism evidence="5 6">
    <name type="scientific">Agaribacillus aureus</name>
    <dbReference type="NCBI Taxonomy" id="3051825"/>
    <lineage>
        <taxon>Bacteria</taxon>
        <taxon>Pseudomonadati</taxon>
        <taxon>Bacteroidota</taxon>
        <taxon>Cytophagia</taxon>
        <taxon>Cytophagales</taxon>
        <taxon>Splendidivirgaceae</taxon>
        <taxon>Agaribacillus</taxon>
    </lineage>
</organism>
<name>A0ABT8LGD3_9BACT</name>
<dbReference type="InterPro" id="IPR011040">
    <property type="entry name" value="Sialidase"/>
</dbReference>
<accession>A0ABT8LGD3</accession>
<dbReference type="EC" id="3.2.1.18" evidence="3"/>
<evidence type="ECO:0000256" key="2">
    <source>
        <dbReference type="ARBA" id="ARBA00009348"/>
    </source>
</evidence>
<dbReference type="RefSeq" id="WP_346761147.1">
    <property type="nucleotide sequence ID" value="NZ_JAUJEB010000007.1"/>
</dbReference>
<evidence type="ECO:0000313" key="5">
    <source>
        <dbReference type="EMBL" id="MDN5215810.1"/>
    </source>
</evidence>
<dbReference type="InterPro" id="IPR026856">
    <property type="entry name" value="Sialidase_fam"/>
</dbReference>
<dbReference type="EMBL" id="JAUJEB010000007">
    <property type="protein sequence ID" value="MDN5215810.1"/>
    <property type="molecule type" value="Genomic_DNA"/>
</dbReference>
<feature type="domain" description="Sialidase" evidence="4">
    <location>
        <begin position="84"/>
        <end position="347"/>
    </location>
</feature>
<dbReference type="Gene3D" id="2.120.10.10">
    <property type="match status" value="1"/>
</dbReference>
<proteinExistence type="inferred from homology"/>
<evidence type="ECO:0000259" key="4">
    <source>
        <dbReference type="Pfam" id="PF13088"/>
    </source>
</evidence>